<evidence type="ECO:0000313" key="1">
    <source>
        <dbReference type="Proteomes" id="UP000046392"/>
    </source>
</evidence>
<proteinExistence type="predicted"/>
<organism evidence="1 2">
    <name type="scientific">Strongyloides papillosus</name>
    <name type="common">Intestinal threadworm</name>
    <dbReference type="NCBI Taxonomy" id="174720"/>
    <lineage>
        <taxon>Eukaryota</taxon>
        <taxon>Metazoa</taxon>
        <taxon>Ecdysozoa</taxon>
        <taxon>Nematoda</taxon>
        <taxon>Chromadorea</taxon>
        <taxon>Rhabditida</taxon>
        <taxon>Tylenchina</taxon>
        <taxon>Panagrolaimomorpha</taxon>
        <taxon>Strongyloidoidea</taxon>
        <taxon>Strongyloididae</taxon>
        <taxon>Strongyloides</taxon>
    </lineage>
</organism>
<accession>A0A0N5C1F3</accession>
<reference evidence="2" key="1">
    <citation type="submission" date="2017-02" db="UniProtKB">
        <authorList>
            <consortium name="WormBaseParasite"/>
        </authorList>
    </citation>
    <scope>IDENTIFICATION</scope>
</reference>
<dbReference type="Proteomes" id="UP000046392">
    <property type="component" value="Unplaced"/>
</dbReference>
<name>A0A0N5C1F3_STREA</name>
<protein>
    <submittedName>
        <fullName evidence="2">Uncharacterized protein</fullName>
    </submittedName>
</protein>
<sequence length="50" mass="6037">MIRNRMFQECMGNFDINLTHKDLIIDNFDNINRQTTCNVFIFSIFICTQF</sequence>
<keyword evidence="1" id="KW-1185">Reference proteome</keyword>
<dbReference type="WBParaSite" id="SPAL_0001182850.1">
    <property type="protein sequence ID" value="SPAL_0001182850.1"/>
    <property type="gene ID" value="SPAL_0001182850"/>
</dbReference>
<evidence type="ECO:0000313" key="2">
    <source>
        <dbReference type="WBParaSite" id="SPAL_0001182850.1"/>
    </source>
</evidence>
<dbReference type="AlphaFoldDB" id="A0A0N5C1F3"/>